<proteinExistence type="predicted"/>
<dbReference type="AlphaFoldDB" id="A0A914QTB9"/>
<keyword evidence="2" id="KW-1185">Reference proteome</keyword>
<protein>
    <submittedName>
        <fullName evidence="3">Uncharacterized protein</fullName>
    </submittedName>
</protein>
<feature type="chain" id="PRO_5037135066" evidence="1">
    <location>
        <begin position="18"/>
        <end position="339"/>
    </location>
</feature>
<keyword evidence="1" id="KW-0732">Signal</keyword>
<dbReference type="Proteomes" id="UP000887578">
    <property type="component" value="Unplaced"/>
</dbReference>
<evidence type="ECO:0000313" key="3">
    <source>
        <dbReference type="WBParaSite" id="PDA_v2.g4919.t1"/>
    </source>
</evidence>
<reference evidence="3" key="1">
    <citation type="submission" date="2022-11" db="UniProtKB">
        <authorList>
            <consortium name="WormBaseParasite"/>
        </authorList>
    </citation>
    <scope>IDENTIFICATION</scope>
</reference>
<evidence type="ECO:0000313" key="2">
    <source>
        <dbReference type="Proteomes" id="UP000887578"/>
    </source>
</evidence>
<name>A0A914QTB9_9BILA</name>
<dbReference type="WBParaSite" id="PDA_v2.g4919.t1">
    <property type="protein sequence ID" value="PDA_v2.g4919.t1"/>
    <property type="gene ID" value="PDA_v2.g4919"/>
</dbReference>
<organism evidence="2 3">
    <name type="scientific">Panagrolaimus davidi</name>
    <dbReference type="NCBI Taxonomy" id="227884"/>
    <lineage>
        <taxon>Eukaryota</taxon>
        <taxon>Metazoa</taxon>
        <taxon>Ecdysozoa</taxon>
        <taxon>Nematoda</taxon>
        <taxon>Chromadorea</taxon>
        <taxon>Rhabditida</taxon>
        <taxon>Tylenchina</taxon>
        <taxon>Panagrolaimomorpha</taxon>
        <taxon>Panagrolaimoidea</taxon>
        <taxon>Panagrolaimidae</taxon>
        <taxon>Panagrolaimus</taxon>
    </lineage>
</organism>
<evidence type="ECO:0000256" key="1">
    <source>
        <dbReference type="SAM" id="SignalP"/>
    </source>
</evidence>
<accession>A0A914QTB9</accession>
<feature type="signal peptide" evidence="1">
    <location>
        <begin position="1"/>
        <end position="17"/>
    </location>
</feature>
<sequence length="339" mass="40089">MLVAVIFMLLFIGYLSADDIEPSKCAYKNGTETEGCVQERTSTGMEFAHDIHEELLIWSHTDTYYAQQEIFYCLYMIPSESCKDEYAFRKKYADFSSVLRLVIICLSDAEFFSEPDKIKSKCAKVSTQYVIIEKRKSAQCLCIRFDLIYPKKINVTGYNDNLIKYGVSVIEQRFSPYYVLPVDVTVFNFPAFWHYYSNQTNLKVALHAGYLQFPPTDDDGSNVVFTDPEDKCRNYRPKELKIDNFLNMNLYMNRKYGRYSYFFIKKDNFICAYVFEHENVFMFKNWYNLNGYHIPETKPINFHLIDNYPTENYAPNFFCIDVLYGTFVSLYWNRQSPRN</sequence>